<name>A0A4Z1IK97_9HELO</name>
<evidence type="ECO:0000313" key="4">
    <source>
        <dbReference type="EMBL" id="TGO61826.1"/>
    </source>
</evidence>
<dbReference type="OrthoDB" id="3541946at2759"/>
<keyword evidence="3" id="KW-1133">Transmembrane helix</keyword>
<evidence type="ECO:0000256" key="2">
    <source>
        <dbReference type="SAM" id="MobiDB-lite"/>
    </source>
</evidence>
<keyword evidence="3" id="KW-0812">Transmembrane</keyword>
<feature type="compositionally biased region" description="Basic and acidic residues" evidence="2">
    <location>
        <begin position="80"/>
        <end position="100"/>
    </location>
</feature>
<sequence>MVRSTNVTAAIASAVAQATGLTLFIYFSPPNPLCNSSSSSFTDEELLSHQDRRQFWAVLLFFFTFSMSFMPFALRIRDERGDRSEHEDALKAKTKEEPKTTKVTKSTSSTKLTKVESETNDTKEARSTKIEQSSEEVRETDETCNFDEHMKTRVELVNTKTALKKEQERVNRIEQAMESLQAQVGVLRARLTVKDAEAKNKRKRVQALEEDLQRQTDVLATRIMTQEAKMEEVLKRLDENDSSHEAIGVWIEKFKSEGKKTKEELKRFDCVDEEIDEVYHHLEKEVSIIRETAKDNLEELRTDILTLEQYWTEEFQRIDDNRQSREWDLREEIRIEIKNDLRREQEIKEIDEWWERRLGQGEVTEEELIANQEAEDEMEAEFTNTASRVERSSQTDAEPIEIRVNQEVEGDMGSDKKQEADPLAETETLIQERKHPLYKAIEYAMQYSLDQERDAEMRDLEQGKDDVMEDITHELKDAAEVEGEGSDLEEEWTELQY</sequence>
<feature type="coiled-coil region" evidence="1">
    <location>
        <begin position="156"/>
        <end position="218"/>
    </location>
</feature>
<dbReference type="Proteomes" id="UP000297527">
    <property type="component" value="Unassembled WGS sequence"/>
</dbReference>
<evidence type="ECO:0000256" key="3">
    <source>
        <dbReference type="SAM" id="Phobius"/>
    </source>
</evidence>
<organism evidence="4 5">
    <name type="scientific">Botryotinia convoluta</name>
    <dbReference type="NCBI Taxonomy" id="54673"/>
    <lineage>
        <taxon>Eukaryota</taxon>
        <taxon>Fungi</taxon>
        <taxon>Dikarya</taxon>
        <taxon>Ascomycota</taxon>
        <taxon>Pezizomycotina</taxon>
        <taxon>Leotiomycetes</taxon>
        <taxon>Helotiales</taxon>
        <taxon>Sclerotiniaceae</taxon>
        <taxon>Botryotinia</taxon>
    </lineage>
</organism>
<gene>
    <name evidence="4" type="ORF">BCON_0024g00260</name>
</gene>
<keyword evidence="1" id="KW-0175">Coiled coil</keyword>
<feature type="compositionally biased region" description="Acidic residues" evidence="2">
    <location>
        <begin position="480"/>
        <end position="497"/>
    </location>
</feature>
<feature type="compositionally biased region" description="Basic and acidic residues" evidence="2">
    <location>
        <begin position="113"/>
        <end position="129"/>
    </location>
</feature>
<dbReference type="EMBL" id="PQXN01000024">
    <property type="protein sequence ID" value="TGO61826.1"/>
    <property type="molecule type" value="Genomic_DNA"/>
</dbReference>
<evidence type="ECO:0000256" key="1">
    <source>
        <dbReference type="SAM" id="Coils"/>
    </source>
</evidence>
<accession>A0A4Z1IK97</accession>
<keyword evidence="5" id="KW-1185">Reference proteome</keyword>
<feature type="transmembrane region" description="Helical" evidence="3">
    <location>
        <begin position="55"/>
        <end position="74"/>
    </location>
</feature>
<dbReference type="AlphaFoldDB" id="A0A4Z1IK97"/>
<comment type="caution">
    <text evidence="4">The sequence shown here is derived from an EMBL/GenBank/DDBJ whole genome shotgun (WGS) entry which is preliminary data.</text>
</comment>
<feature type="region of interest" description="Disordered" evidence="2">
    <location>
        <begin position="476"/>
        <end position="497"/>
    </location>
</feature>
<keyword evidence="3" id="KW-0472">Membrane</keyword>
<evidence type="ECO:0000313" key="5">
    <source>
        <dbReference type="Proteomes" id="UP000297527"/>
    </source>
</evidence>
<feature type="region of interest" description="Disordered" evidence="2">
    <location>
        <begin position="80"/>
        <end position="142"/>
    </location>
</feature>
<feature type="compositionally biased region" description="Low complexity" evidence="2">
    <location>
        <begin position="101"/>
        <end position="112"/>
    </location>
</feature>
<protein>
    <submittedName>
        <fullName evidence="4">Uncharacterized protein</fullName>
    </submittedName>
</protein>
<proteinExistence type="predicted"/>
<reference evidence="4 5" key="1">
    <citation type="submission" date="2017-12" db="EMBL/GenBank/DDBJ databases">
        <title>Comparative genomics of Botrytis spp.</title>
        <authorList>
            <person name="Valero-Jimenez C.A."/>
            <person name="Tapia P."/>
            <person name="Veloso J."/>
            <person name="Silva-Moreno E."/>
            <person name="Staats M."/>
            <person name="Valdes J.H."/>
            <person name="Van Kan J.A.L."/>
        </authorList>
    </citation>
    <scope>NUCLEOTIDE SEQUENCE [LARGE SCALE GENOMIC DNA]</scope>
    <source>
        <strain evidence="4 5">MUCL11595</strain>
    </source>
</reference>